<dbReference type="RefSeq" id="WP_005622392.1">
    <property type="nucleotide sequence ID" value="NZ_BMNO01000201.1"/>
</dbReference>
<accession>A0A3M5T4Z9</accession>
<dbReference type="AlphaFoldDB" id="A0A3M5T4Z9"/>
<evidence type="ECO:0000313" key="1">
    <source>
        <dbReference type="EMBL" id="RMU28612.1"/>
    </source>
</evidence>
<name>A0A3M5T4Z9_9PSED</name>
<reference evidence="1 2" key="1">
    <citation type="submission" date="2018-08" db="EMBL/GenBank/DDBJ databases">
        <title>Recombination of ecologically and evolutionarily significant loci maintains genetic cohesion in the Pseudomonas syringae species complex.</title>
        <authorList>
            <person name="Dillon M."/>
            <person name="Thakur S."/>
            <person name="Almeida R.N.D."/>
            <person name="Weir B.S."/>
            <person name="Guttman D.S."/>
        </authorList>
    </citation>
    <scope>NUCLEOTIDE SEQUENCE [LARGE SCALE GENOMIC DNA]</scope>
    <source>
        <strain evidence="1 2">ICMP 9749</strain>
    </source>
</reference>
<evidence type="ECO:0000313" key="2">
    <source>
        <dbReference type="Proteomes" id="UP000281514"/>
    </source>
</evidence>
<organism evidence="1 2">
    <name type="scientific">Pseudomonas avellanae</name>
    <dbReference type="NCBI Taxonomy" id="46257"/>
    <lineage>
        <taxon>Bacteria</taxon>
        <taxon>Pseudomonadati</taxon>
        <taxon>Pseudomonadota</taxon>
        <taxon>Gammaproteobacteria</taxon>
        <taxon>Pseudomonadales</taxon>
        <taxon>Pseudomonadaceae</taxon>
        <taxon>Pseudomonas</taxon>
    </lineage>
</organism>
<gene>
    <name evidence="1" type="ORF">ALP32_200094</name>
</gene>
<dbReference type="EMBL" id="RBTX01000521">
    <property type="protein sequence ID" value="RMU28612.1"/>
    <property type="molecule type" value="Genomic_DNA"/>
</dbReference>
<dbReference type="Proteomes" id="UP000281514">
    <property type="component" value="Unassembled WGS sequence"/>
</dbReference>
<sequence length="847" mass="95061">MDLPRTFDAWEKLLVDYFLAIGPDGDASPIRALEVTPSTLTLACGAAPGSEAQVEELFRKMLSQDLLLMDSLRDGSQRIENRNVPNCFSYLTLTLLIDNLLEGNTTQSGEYRHKLVKWLGKDTTASNLRGIALMWESLVRWLEKRIQAGEPFRRLILPNPGNWTHIGYTRHLSFPSKADLKLVANFCHEHPSAHRDLHVSISAFPRALVDDRASWGLRDAFEEFRDAYYLQRRALGDLRFWRLLERASTLIGRPTRSSVTIEMLFDADKCALFFAYFGEQSEAEPFTSFNNALIAVRAEHSENLATAATMGVVIFRLIGAGRWRAEPEACDSAFGLHVAIADRHRRRIGERLGQLASSGDWAITTVPLTFEVVKDALKQAKLFPATQELIVRPYLSGGIRSDGVWLGRPRFFPSLDSDTSDYVIRDALPRESECLLTIKKGQLSAPQSIEGAFFIHPVTLRGEEQAPWSIRLQFVRNAFVHPMLTGARYKLAPLRDWAVGEKLPVDVTTQDTLDWESGDPACEDLLEAIYASGKSGWEEAQIIALLSCADEAMSPWLLLRSLRDAGIVEPRLRSGWKGRVWTLREPVILEAHRDGQALALVEGALCARMVEDFKLAVEGLGGIPFRRLGVTSWAAPLFGAQDVQGKAVAERLGWRFESEPLSPSEKPLAFVETPHQALHYEETRAWSWAKGRFVSTDVTQENVRLVRLTHTGERDHDVYCIEQSSLIHHYFSHTAAIVSAYALARKSLFEWRPEQNLLVLTACEGGLPDALATETRRRMLRNGGPCGRAYVYPANGEMARWLDRRLPSCIAGPFHEALQQDTLGLIGIARRTSGRLRLQWRNGSTTL</sequence>
<proteinExistence type="predicted"/>
<protein>
    <submittedName>
        <fullName evidence="1">Uncharacterized protein</fullName>
    </submittedName>
</protein>
<comment type="caution">
    <text evidence="1">The sequence shown here is derived from an EMBL/GenBank/DDBJ whole genome shotgun (WGS) entry which is preliminary data.</text>
</comment>